<evidence type="ECO:0000313" key="3">
    <source>
        <dbReference type="EMBL" id="KAH6671620.1"/>
    </source>
</evidence>
<organism evidence="3 4">
    <name type="scientific">Plectosphaerella plurivora</name>
    <dbReference type="NCBI Taxonomy" id="936078"/>
    <lineage>
        <taxon>Eukaryota</taxon>
        <taxon>Fungi</taxon>
        <taxon>Dikarya</taxon>
        <taxon>Ascomycota</taxon>
        <taxon>Pezizomycotina</taxon>
        <taxon>Sordariomycetes</taxon>
        <taxon>Hypocreomycetidae</taxon>
        <taxon>Glomerellales</taxon>
        <taxon>Plectosphaerellaceae</taxon>
        <taxon>Plectosphaerella</taxon>
    </lineage>
</organism>
<name>A0A9P8V3K3_9PEZI</name>
<dbReference type="OrthoDB" id="5319641at2759"/>
<dbReference type="EMBL" id="JAGSXJ010000028">
    <property type="protein sequence ID" value="KAH6671620.1"/>
    <property type="molecule type" value="Genomic_DNA"/>
</dbReference>
<dbReference type="Proteomes" id="UP000770015">
    <property type="component" value="Unassembled WGS sequence"/>
</dbReference>
<comment type="caution">
    <text evidence="3">The sequence shown here is derived from an EMBL/GenBank/DDBJ whole genome shotgun (WGS) entry which is preliminary data.</text>
</comment>
<evidence type="ECO:0000256" key="2">
    <source>
        <dbReference type="SAM" id="MobiDB-lite"/>
    </source>
</evidence>
<dbReference type="Pfam" id="PF09729">
    <property type="entry name" value="Gti1_Pac2"/>
    <property type="match status" value="1"/>
</dbReference>
<reference evidence="3" key="1">
    <citation type="journal article" date="2021" name="Nat. Commun.">
        <title>Genetic determinants of endophytism in the Arabidopsis root mycobiome.</title>
        <authorList>
            <person name="Mesny F."/>
            <person name="Miyauchi S."/>
            <person name="Thiergart T."/>
            <person name="Pickel B."/>
            <person name="Atanasova L."/>
            <person name="Karlsson M."/>
            <person name="Huettel B."/>
            <person name="Barry K.W."/>
            <person name="Haridas S."/>
            <person name="Chen C."/>
            <person name="Bauer D."/>
            <person name="Andreopoulos W."/>
            <person name="Pangilinan J."/>
            <person name="LaButti K."/>
            <person name="Riley R."/>
            <person name="Lipzen A."/>
            <person name="Clum A."/>
            <person name="Drula E."/>
            <person name="Henrissat B."/>
            <person name="Kohler A."/>
            <person name="Grigoriev I.V."/>
            <person name="Martin F.M."/>
            <person name="Hacquard S."/>
        </authorList>
    </citation>
    <scope>NUCLEOTIDE SEQUENCE</scope>
    <source>
        <strain evidence="3">MPI-SDFR-AT-0117</strain>
    </source>
</reference>
<sequence>MRACMHVSLAPYHTSTPPVTRMGSRRPDASQGSTPLNPTYYGHVNSTADAILLFESCLGGSRSHVPRRPHDRERAQLIRSGYVYIYEEHSSGIKRWTDGITWSPSRIMNNFLVYRELDTPFPPGEKKRAAKKPKKANTAVVKSEPGGESSLNAEQTRLVYGSLIDSYDFKEGGLVKKTISITYRGVPHHLVSYYTAEDIVSGRLPTPTSDAQLRWMIPRTELLISQNFRSPVEIGQLNLQGTVYPPPQSAQLEYGDGSGADGVPWDNGMAQSGYPQNPWRSMSMPGNSLQPPGSGYPYAVPQQIAPHQHPEHPTLQDAQQVYHHEYQQAVPHPGGWGQGQGQGQSPYPVVASTPGPEPPHRRHSTAFPVVQGHFHPAIAYGSPRGEARMTVHQNHPFGDGSNFLTAASTRMATQHEEAPPSPRTNPRVEDNGHVSGSFNLDLSVGHPYINSPENGHSQHEQYDAGIHAQNDLHAFGHWGSHPDGL</sequence>
<proteinExistence type="inferred from homology"/>
<feature type="region of interest" description="Disordered" evidence="2">
    <location>
        <begin position="15"/>
        <end position="36"/>
    </location>
</feature>
<feature type="region of interest" description="Disordered" evidence="2">
    <location>
        <begin position="331"/>
        <end position="361"/>
    </location>
</feature>
<feature type="region of interest" description="Disordered" evidence="2">
    <location>
        <begin position="122"/>
        <end position="149"/>
    </location>
</feature>
<accession>A0A9P8V3K3</accession>
<dbReference type="PANTHER" id="PTHR28027">
    <property type="entry name" value="TRANSCRIPTIONAL REGULATOR MIT1"/>
    <property type="match status" value="1"/>
</dbReference>
<keyword evidence="4" id="KW-1185">Reference proteome</keyword>
<dbReference type="GO" id="GO:0003677">
    <property type="term" value="F:DNA binding"/>
    <property type="evidence" value="ECO:0007669"/>
    <property type="project" value="TreeGrafter"/>
</dbReference>
<dbReference type="AlphaFoldDB" id="A0A9P8V3K3"/>
<dbReference type="InterPro" id="IPR018608">
    <property type="entry name" value="Gti1/Pac2"/>
</dbReference>
<evidence type="ECO:0000313" key="4">
    <source>
        <dbReference type="Proteomes" id="UP000770015"/>
    </source>
</evidence>
<comment type="similarity">
    <text evidence="1">Belongs to the MIT1/WOR1 family.</text>
</comment>
<gene>
    <name evidence="3" type="ORF">F5X68DRAFT_43910</name>
</gene>
<protein>
    <submittedName>
        <fullName evidence="3">Gti1/Pac2 family-domain-containing protein</fullName>
    </submittedName>
</protein>
<dbReference type="PANTHER" id="PTHR28027:SF2">
    <property type="entry name" value="TRANSCRIPTIONAL REGULATOR MIT1"/>
    <property type="match status" value="1"/>
</dbReference>
<evidence type="ECO:0000256" key="1">
    <source>
        <dbReference type="ARBA" id="ARBA00008359"/>
    </source>
</evidence>